<keyword evidence="3 5" id="KW-0378">Hydrolase</keyword>
<dbReference type="PROSITE" id="PS50106">
    <property type="entry name" value="PDZ"/>
    <property type="match status" value="1"/>
</dbReference>
<dbReference type="SUPFAM" id="SSF52096">
    <property type="entry name" value="ClpP/crotonase"/>
    <property type="match status" value="1"/>
</dbReference>
<dbReference type="AlphaFoldDB" id="A0A5C1QN29"/>
<dbReference type="InterPro" id="IPR036034">
    <property type="entry name" value="PDZ_sf"/>
</dbReference>
<dbReference type="InterPro" id="IPR001478">
    <property type="entry name" value="PDZ"/>
</dbReference>
<dbReference type="KEGG" id="ock:EXM22_14290"/>
<dbReference type="Gene3D" id="2.30.42.10">
    <property type="match status" value="1"/>
</dbReference>
<dbReference type="SMART" id="SM00245">
    <property type="entry name" value="TSPc"/>
    <property type="match status" value="1"/>
</dbReference>
<dbReference type="Proteomes" id="UP000324209">
    <property type="component" value="Chromosome"/>
</dbReference>
<feature type="domain" description="PDZ" evidence="6">
    <location>
        <begin position="91"/>
        <end position="169"/>
    </location>
</feature>
<evidence type="ECO:0000313" key="8">
    <source>
        <dbReference type="Proteomes" id="UP000324209"/>
    </source>
</evidence>
<dbReference type="GO" id="GO:0008236">
    <property type="term" value="F:serine-type peptidase activity"/>
    <property type="evidence" value="ECO:0007669"/>
    <property type="project" value="UniProtKB-KW"/>
</dbReference>
<comment type="similarity">
    <text evidence="1 5">Belongs to the peptidase S41A family.</text>
</comment>
<dbReference type="InterPro" id="IPR041489">
    <property type="entry name" value="PDZ_6"/>
</dbReference>
<organism evidence="7 8">
    <name type="scientific">Oceanispirochaeta crateris</name>
    <dbReference type="NCBI Taxonomy" id="2518645"/>
    <lineage>
        <taxon>Bacteria</taxon>
        <taxon>Pseudomonadati</taxon>
        <taxon>Spirochaetota</taxon>
        <taxon>Spirochaetia</taxon>
        <taxon>Spirochaetales</taxon>
        <taxon>Spirochaetaceae</taxon>
        <taxon>Oceanispirochaeta</taxon>
    </lineage>
</organism>
<dbReference type="GO" id="GO:0030288">
    <property type="term" value="C:outer membrane-bounded periplasmic space"/>
    <property type="evidence" value="ECO:0007669"/>
    <property type="project" value="TreeGrafter"/>
</dbReference>
<accession>A0A5C1QN29</accession>
<evidence type="ECO:0000256" key="4">
    <source>
        <dbReference type="ARBA" id="ARBA00022825"/>
    </source>
</evidence>
<dbReference type="Pfam" id="PF03572">
    <property type="entry name" value="Peptidase_S41"/>
    <property type="match status" value="1"/>
</dbReference>
<dbReference type="GO" id="GO:0007165">
    <property type="term" value="P:signal transduction"/>
    <property type="evidence" value="ECO:0007669"/>
    <property type="project" value="TreeGrafter"/>
</dbReference>
<evidence type="ECO:0000256" key="2">
    <source>
        <dbReference type="ARBA" id="ARBA00022670"/>
    </source>
</evidence>
<dbReference type="Gene3D" id="3.30.750.44">
    <property type="match status" value="1"/>
</dbReference>
<evidence type="ECO:0000256" key="3">
    <source>
        <dbReference type="ARBA" id="ARBA00022801"/>
    </source>
</evidence>
<dbReference type="CDD" id="cd07560">
    <property type="entry name" value="Peptidase_S41_CPP"/>
    <property type="match status" value="1"/>
</dbReference>
<dbReference type="GO" id="GO:0006508">
    <property type="term" value="P:proteolysis"/>
    <property type="evidence" value="ECO:0007669"/>
    <property type="project" value="UniProtKB-KW"/>
</dbReference>
<dbReference type="PANTHER" id="PTHR32060:SF30">
    <property type="entry name" value="CARBOXY-TERMINAL PROCESSING PROTEASE CTPA"/>
    <property type="match status" value="1"/>
</dbReference>
<dbReference type="EMBL" id="CP036150">
    <property type="protein sequence ID" value="QEN09091.1"/>
    <property type="molecule type" value="Genomic_DNA"/>
</dbReference>
<proteinExistence type="inferred from homology"/>
<evidence type="ECO:0000256" key="5">
    <source>
        <dbReference type="RuleBase" id="RU004404"/>
    </source>
</evidence>
<dbReference type="InterPro" id="IPR029045">
    <property type="entry name" value="ClpP/crotonase-like_dom_sf"/>
</dbReference>
<protein>
    <submittedName>
        <fullName evidence="7">S41 family peptidase</fullName>
    </submittedName>
</protein>
<evidence type="ECO:0000256" key="1">
    <source>
        <dbReference type="ARBA" id="ARBA00009179"/>
    </source>
</evidence>
<evidence type="ECO:0000313" key="7">
    <source>
        <dbReference type="EMBL" id="QEN09091.1"/>
    </source>
</evidence>
<dbReference type="CDD" id="cd06782">
    <property type="entry name" value="cpPDZ_CPP-like"/>
    <property type="match status" value="1"/>
</dbReference>
<dbReference type="InterPro" id="IPR055210">
    <property type="entry name" value="CtpA/B_N"/>
</dbReference>
<name>A0A5C1QN29_9SPIO</name>
<dbReference type="Pfam" id="PF22694">
    <property type="entry name" value="CtpB_N-like"/>
    <property type="match status" value="1"/>
</dbReference>
<dbReference type="SUPFAM" id="SSF50156">
    <property type="entry name" value="PDZ domain-like"/>
    <property type="match status" value="1"/>
</dbReference>
<reference evidence="7 8" key="1">
    <citation type="submission" date="2019-02" db="EMBL/GenBank/DDBJ databases">
        <title>Complete Genome Sequence and Methylome Analysis of free living Spirochaetas.</title>
        <authorList>
            <person name="Fomenkov A."/>
            <person name="Dubinina G."/>
            <person name="Leshcheva N."/>
            <person name="Mikheeva N."/>
            <person name="Grabovich M."/>
            <person name="Vincze T."/>
            <person name="Roberts R.J."/>
        </authorList>
    </citation>
    <scope>NUCLEOTIDE SEQUENCE [LARGE SCALE GENOMIC DNA]</scope>
    <source>
        <strain evidence="7 8">K2</strain>
    </source>
</reference>
<dbReference type="SMART" id="SM00228">
    <property type="entry name" value="PDZ"/>
    <property type="match status" value="1"/>
</dbReference>
<dbReference type="PANTHER" id="PTHR32060">
    <property type="entry name" value="TAIL-SPECIFIC PROTEASE"/>
    <property type="match status" value="1"/>
</dbReference>
<dbReference type="Gene3D" id="3.90.226.10">
    <property type="entry name" value="2-enoyl-CoA Hydratase, Chain A, domain 1"/>
    <property type="match status" value="1"/>
</dbReference>
<keyword evidence="2 5" id="KW-0645">Protease</keyword>
<evidence type="ECO:0000259" key="6">
    <source>
        <dbReference type="PROSITE" id="PS50106"/>
    </source>
</evidence>
<keyword evidence="8" id="KW-1185">Reference proteome</keyword>
<gene>
    <name evidence="7" type="ORF">EXM22_14290</name>
</gene>
<sequence length="464" mass="52154">MKRKTERVLWVSVTLSLLLALSLIILAPTVSAQSSSLSTENYLRLFETAYYLILRNYVDEVPPEQLFQGAMKGLFESLDDPYSLYLNEEELQSLTDTTSGQFGGVGLYISKDIFDETNANGRKPYVEVVSPIEGTPAYRAGIHSGDYIYKINDTSAENLTTDEVSNLLRGPSGTDVTVTILRNNDIIFDVILTRAIIEIPTVKWDYVNDKTGYLRIIQFTPYTTERVEEALKDFRKNNVDSVIVDVRSNPGGLLNSVVDISDFFFDNGTIVSTRSRIPGENEVFKAKLGTLVDDDTELFVIIDNGSASASEILTGVLKDRGRATIVGQTTYGKGSVQQMLMLGNSAIKLTMARYYTPSGVNIDKTGIDPDILVEDSDLKEEDINDYKILLEENRIGSFINKNENPGDREIEEFISSLRKEGIQLDIQFLRIMIRNEMNRRLDNPPIFDLEYDESLKKVMTLIKD</sequence>
<dbReference type="InterPro" id="IPR004447">
    <property type="entry name" value="Peptidase_S41A"/>
</dbReference>
<dbReference type="NCBIfam" id="TIGR00225">
    <property type="entry name" value="prc"/>
    <property type="match status" value="1"/>
</dbReference>
<dbReference type="OrthoDB" id="9812068at2"/>
<keyword evidence="4 5" id="KW-0720">Serine protease</keyword>
<dbReference type="GO" id="GO:0004175">
    <property type="term" value="F:endopeptidase activity"/>
    <property type="evidence" value="ECO:0007669"/>
    <property type="project" value="TreeGrafter"/>
</dbReference>
<dbReference type="InterPro" id="IPR005151">
    <property type="entry name" value="Tail-specific_protease"/>
</dbReference>
<dbReference type="Pfam" id="PF17820">
    <property type="entry name" value="PDZ_6"/>
    <property type="match status" value="1"/>
</dbReference>
<dbReference type="RefSeq" id="WP_149487167.1">
    <property type="nucleotide sequence ID" value="NZ_CP036150.1"/>
</dbReference>